<accession>A0A3Q3WNI5</accession>
<sequence>MTPTRLTPSPPPKQVPLLQWVGSFSRSAWKELKNRPPPYGWKGFPAHGSALSLLNSSRLFDHGLPDRCVRCASVGNGGILRGSRQGKNIDSHDFVFRMNGAGFTTNTMNKRPQIKYIFIPSDLRDYVMMVAAVRGQVVASGKDRGYQPWEYFGDKLPEHFKILHPDSVDRSIGDDGVASFPHFLSSRQLANVRSRHLYVPSTGALHTCNQVSAFGFITSNYGEFSELYYDSWRRPLRFYANHDLQVERRLWEELHRSRLLRLLQRRRRRRRRRRHVVETLIDTLFDCVLTCFFLLFSSVVYFHGKV</sequence>
<dbReference type="PANTHER" id="PTHR45941">
    <property type="entry name" value="ALPHA-N-ACETYLGALACTOSAMINIDE ALPHA-2,6-SIALYLTRANSFERASE 2-LIKE-RELATED"/>
    <property type="match status" value="1"/>
</dbReference>
<dbReference type="AlphaFoldDB" id="A0A3Q3WNI5"/>
<keyword evidence="19" id="KW-1185">Reference proteome</keyword>
<comment type="catalytic activity">
    <reaction evidence="15">
        <text>a 3-O-[N-acetyl-alpha-neuraminyl-(2-&gt;3)-beta-D-galactosyl-(1-&gt;3)-N-acetyl-alpha-D-galactosaminyl]-L-threonyl-[protein] + CMP-N-acetyl-beta-neuraminate = a 3-O-{alpha-Neu5Ac-(2-&gt;3)-beta-D-Gal-(1-&gt;3)-[alpha-Neu5Ac-(2-&gt;6)]-alpha-D-GalNAc}-L-threonyl-[protein] + CMP + H(+)</text>
        <dbReference type="Rhea" id="RHEA:81659"/>
        <dbReference type="Rhea" id="RHEA-COMP:14417"/>
        <dbReference type="Rhea" id="RHEA-COMP:16763"/>
        <dbReference type="ChEBI" id="CHEBI:15378"/>
        <dbReference type="ChEBI" id="CHEBI:57812"/>
        <dbReference type="ChEBI" id="CHEBI:60377"/>
        <dbReference type="ChEBI" id="CHEBI:139598"/>
        <dbReference type="ChEBI" id="CHEBI:156398"/>
    </reaction>
    <physiologicalReaction direction="left-to-right" evidence="15">
        <dbReference type="Rhea" id="RHEA:81660"/>
    </physiologicalReaction>
</comment>
<dbReference type="OMA" id="YFGHKPP"/>
<dbReference type="Proteomes" id="UP000261620">
    <property type="component" value="Unplaced"/>
</dbReference>
<evidence type="ECO:0000256" key="2">
    <source>
        <dbReference type="ARBA" id="ARBA00004922"/>
    </source>
</evidence>
<evidence type="ECO:0000256" key="6">
    <source>
        <dbReference type="ARBA" id="ARBA00022692"/>
    </source>
</evidence>
<evidence type="ECO:0000313" key="18">
    <source>
        <dbReference type="Ensembl" id="ENSMMOP00000016648.1"/>
    </source>
</evidence>
<organism evidence="18 19">
    <name type="scientific">Mola mola</name>
    <name type="common">Ocean sunfish</name>
    <name type="synonym">Tetraodon mola</name>
    <dbReference type="NCBI Taxonomy" id="94237"/>
    <lineage>
        <taxon>Eukaryota</taxon>
        <taxon>Metazoa</taxon>
        <taxon>Chordata</taxon>
        <taxon>Craniata</taxon>
        <taxon>Vertebrata</taxon>
        <taxon>Euteleostomi</taxon>
        <taxon>Actinopterygii</taxon>
        <taxon>Neopterygii</taxon>
        <taxon>Teleostei</taxon>
        <taxon>Neoteleostei</taxon>
        <taxon>Acanthomorphata</taxon>
        <taxon>Eupercaria</taxon>
        <taxon>Tetraodontiformes</taxon>
        <taxon>Molidae</taxon>
        <taxon>Mola</taxon>
    </lineage>
</organism>
<dbReference type="Ensembl" id="ENSMMOT00000016924.1">
    <property type="protein sequence ID" value="ENSMMOP00000016648.1"/>
    <property type="gene ID" value="ENSMMOG00000012684.1"/>
</dbReference>
<evidence type="ECO:0000256" key="7">
    <source>
        <dbReference type="ARBA" id="ARBA00022968"/>
    </source>
</evidence>
<dbReference type="PANTHER" id="PTHR45941:SF5">
    <property type="entry name" value="ALPHA-N-ACETYLGALACTOSAMINIDE ALPHA-2,6-SIALYLTRANSFERASE 2"/>
    <property type="match status" value="1"/>
</dbReference>
<proteinExistence type="inferred from homology"/>
<keyword evidence="5" id="KW-0808">Transferase</keyword>
<keyword evidence="10 17" id="KW-0472">Membrane</keyword>
<reference evidence="18" key="1">
    <citation type="submission" date="2025-08" db="UniProtKB">
        <authorList>
            <consortium name="Ensembl"/>
        </authorList>
    </citation>
    <scope>IDENTIFICATION</scope>
</reference>
<evidence type="ECO:0000256" key="14">
    <source>
        <dbReference type="ARBA" id="ARBA00039109"/>
    </source>
</evidence>
<dbReference type="InterPro" id="IPR038578">
    <property type="entry name" value="GT29-like_sf"/>
</dbReference>
<dbReference type="GO" id="GO:0000139">
    <property type="term" value="C:Golgi membrane"/>
    <property type="evidence" value="ECO:0007669"/>
    <property type="project" value="UniProtKB-SubCell"/>
</dbReference>
<dbReference type="EC" id="2.4.3.3" evidence="14"/>
<dbReference type="Pfam" id="PF00777">
    <property type="entry name" value="Glyco_transf_29"/>
    <property type="match status" value="2"/>
</dbReference>
<feature type="transmembrane region" description="Helical" evidence="17">
    <location>
        <begin position="276"/>
        <end position="302"/>
    </location>
</feature>
<comment type="catalytic activity">
    <reaction evidence="16">
        <text>a 3-O-[N-acetyl-alpha-D-galactosaminyl]-L-threonyl-[protein] + CMP-N-acetyl-beta-neuraminate = a 3-O-[N-acetyl-alpha-neuraminosyl-(2-&gt;6)-N-acetyl-alpha-D-galactosaminyl]-L-threonyl-[protein] + CMP + H(+)</text>
        <dbReference type="Rhea" id="RHEA:81643"/>
        <dbReference type="Rhea" id="RHEA-COMP:11689"/>
        <dbReference type="Rhea" id="RHEA-COMP:19720"/>
        <dbReference type="ChEBI" id="CHEBI:15378"/>
        <dbReference type="ChEBI" id="CHEBI:57812"/>
        <dbReference type="ChEBI" id="CHEBI:60377"/>
        <dbReference type="ChEBI" id="CHEBI:87075"/>
        <dbReference type="ChEBI" id="CHEBI:231970"/>
    </reaction>
    <physiologicalReaction direction="left-to-right" evidence="16">
        <dbReference type="Rhea" id="RHEA:81644"/>
    </physiologicalReaction>
</comment>
<evidence type="ECO:0000256" key="16">
    <source>
        <dbReference type="ARBA" id="ARBA00052285"/>
    </source>
</evidence>
<name>A0A3Q3WNI5_MOLML</name>
<comment type="subcellular location">
    <subcellularLocation>
        <location evidence="1">Golgi apparatus membrane</location>
        <topology evidence="1">Single-pass type II membrane protein</topology>
    </subcellularLocation>
</comment>
<keyword evidence="4" id="KW-0328">Glycosyltransferase</keyword>
<evidence type="ECO:0000256" key="12">
    <source>
        <dbReference type="ARBA" id="ARBA00023180"/>
    </source>
</evidence>
<dbReference type="InterPro" id="IPR001675">
    <property type="entry name" value="Glyco_trans_29"/>
</dbReference>
<keyword evidence="9" id="KW-0333">Golgi apparatus</keyword>
<comment type="similarity">
    <text evidence="3">Belongs to the glycosyltransferase 29 family.</text>
</comment>
<protein>
    <recommendedName>
        <fullName evidence="14">alpha-N-acetylgalactosaminide alpha-2,6-sialyltransferase</fullName>
        <ecNumber evidence="14">2.4.3.3</ecNumber>
    </recommendedName>
</protein>
<evidence type="ECO:0000256" key="13">
    <source>
        <dbReference type="ARBA" id="ARBA00036348"/>
    </source>
</evidence>
<reference evidence="18" key="2">
    <citation type="submission" date="2025-09" db="UniProtKB">
        <authorList>
            <consortium name="Ensembl"/>
        </authorList>
    </citation>
    <scope>IDENTIFICATION</scope>
</reference>
<comment type="pathway">
    <text evidence="2">Protein modification; protein glycosylation.</text>
</comment>
<keyword evidence="7" id="KW-0735">Signal-anchor</keyword>
<evidence type="ECO:0000256" key="15">
    <source>
        <dbReference type="ARBA" id="ARBA00050664"/>
    </source>
</evidence>
<dbReference type="GO" id="GO:0006493">
    <property type="term" value="P:protein O-linked glycosylation"/>
    <property type="evidence" value="ECO:0007669"/>
    <property type="project" value="TreeGrafter"/>
</dbReference>
<evidence type="ECO:0000256" key="8">
    <source>
        <dbReference type="ARBA" id="ARBA00022989"/>
    </source>
</evidence>
<evidence type="ECO:0000256" key="5">
    <source>
        <dbReference type="ARBA" id="ARBA00022679"/>
    </source>
</evidence>
<keyword evidence="8 17" id="KW-1133">Transmembrane helix</keyword>
<evidence type="ECO:0000256" key="10">
    <source>
        <dbReference type="ARBA" id="ARBA00023136"/>
    </source>
</evidence>
<evidence type="ECO:0000256" key="1">
    <source>
        <dbReference type="ARBA" id="ARBA00004323"/>
    </source>
</evidence>
<keyword evidence="12" id="KW-0325">Glycoprotein</keyword>
<evidence type="ECO:0000313" key="19">
    <source>
        <dbReference type="Proteomes" id="UP000261620"/>
    </source>
</evidence>
<dbReference type="GO" id="GO:0001665">
    <property type="term" value="F:alpha-N-acetylgalactosaminide alpha-2,6-sialyltransferase activity"/>
    <property type="evidence" value="ECO:0007669"/>
    <property type="project" value="UniProtKB-EC"/>
</dbReference>
<evidence type="ECO:0000256" key="3">
    <source>
        <dbReference type="ARBA" id="ARBA00006003"/>
    </source>
</evidence>
<evidence type="ECO:0000256" key="11">
    <source>
        <dbReference type="ARBA" id="ARBA00023157"/>
    </source>
</evidence>
<keyword evidence="6 17" id="KW-0812">Transmembrane</keyword>
<keyword evidence="11" id="KW-1015">Disulfide bond</keyword>
<comment type="catalytic activity">
    <reaction evidence="13">
        <text>a beta-D-galactosyl-(1-&gt;3)-N-acetyl-alpha-D-galactosaminyl derivative + CMP-N-acetyl-beta-neuraminate = a beta-D-galactosyl-(1-&gt;3)-[N-acetyl-alpha-neuraminyl-(2-&gt;6)]-N-acetyl-alpha-D-galactosaminyl derivative + CMP + H(+)</text>
        <dbReference type="Rhea" id="RHEA:11136"/>
        <dbReference type="ChEBI" id="CHEBI:15378"/>
        <dbReference type="ChEBI" id="CHEBI:57812"/>
        <dbReference type="ChEBI" id="CHEBI:60377"/>
        <dbReference type="ChEBI" id="CHEBI:133470"/>
        <dbReference type="ChEBI" id="CHEBI:140764"/>
        <dbReference type="EC" id="2.4.3.3"/>
    </reaction>
    <physiologicalReaction direction="left-to-right" evidence="13">
        <dbReference type="Rhea" id="RHEA:11137"/>
    </physiologicalReaction>
</comment>
<dbReference type="STRING" id="94237.ENSMMOP00000016648"/>
<dbReference type="Gene3D" id="3.90.1480.20">
    <property type="entry name" value="Glycosyl transferase family 29"/>
    <property type="match status" value="2"/>
</dbReference>
<evidence type="ECO:0000256" key="4">
    <source>
        <dbReference type="ARBA" id="ARBA00022676"/>
    </source>
</evidence>
<evidence type="ECO:0000256" key="9">
    <source>
        <dbReference type="ARBA" id="ARBA00023034"/>
    </source>
</evidence>
<evidence type="ECO:0000256" key="17">
    <source>
        <dbReference type="SAM" id="Phobius"/>
    </source>
</evidence>